<gene>
    <name evidence="2" type="ORF">CBF29_10350</name>
</gene>
<protein>
    <recommendedName>
        <fullName evidence="1">Xylose isomerase-like TIM barrel domain-containing protein</fullName>
    </recommendedName>
</protein>
<evidence type="ECO:0000313" key="3">
    <source>
        <dbReference type="Proteomes" id="UP000287605"/>
    </source>
</evidence>
<dbReference type="OrthoDB" id="9814946at2"/>
<dbReference type="PANTHER" id="PTHR12110:SF21">
    <property type="entry name" value="XYLOSE ISOMERASE-LIKE TIM BARREL DOMAIN-CONTAINING PROTEIN"/>
    <property type="match status" value="1"/>
</dbReference>
<dbReference type="RefSeq" id="WP_126809655.1">
    <property type="nucleotide sequence ID" value="NZ_NGKA01000017.1"/>
</dbReference>
<evidence type="ECO:0000259" key="1">
    <source>
        <dbReference type="Pfam" id="PF01261"/>
    </source>
</evidence>
<evidence type="ECO:0000313" key="2">
    <source>
        <dbReference type="EMBL" id="RSU09969.1"/>
    </source>
</evidence>
<keyword evidence="3" id="KW-1185">Reference proteome</keyword>
<name>A0A430APE3_9ENTE</name>
<comment type="caution">
    <text evidence="2">The sequence shown here is derived from an EMBL/GenBank/DDBJ whole genome shotgun (WGS) entry which is preliminary data.</text>
</comment>
<dbReference type="PANTHER" id="PTHR12110">
    <property type="entry name" value="HYDROXYPYRUVATE ISOMERASE"/>
    <property type="match status" value="1"/>
</dbReference>
<dbReference type="InterPro" id="IPR036237">
    <property type="entry name" value="Xyl_isomerase-like_sf"/>
</dbReference>
<dbReference type="AlphaFoldDB" id="A0A430APE3"/>
<reference evidence="2 3" key="1">
    <citation type="submission" date="2017-05" db="EMBL/GenBank/DDBJ databases">
        <title>Vagococcus spp. assemblies.</title>
        <authorList>
            <person name="Gulvik C.A."/>
        </authorList>
    </citation>
    <scope>NUCLEOTIDE SEQUENCE [LARGE SCALE GENOMIC DNA]</scope>
    <source>
        <strain evidence="2 3">CCUG 51432</strain>
    </source>
</reference>
<dbReference type="Pfam" id="PF01261">
    <property type="entry name" value="AP_endonuc_2"/>
    <property type="match status" value="1"/>
</dbReference>
<proteinExistence type="predicted"/>
<dbReference type="Proteomes" id="UP000287605">
    <property type="component" value="Unassembled WGS sequence"/>
</dbReference>
<dbReference type="SUPFAM" id="SSF51658">
    <property type="entry name" value="Xylose isomerase-like"/>
    <property type="match status" value="1"/>
</dbReference>
<dbReference type="EMBL" id="NGKA01000017">
    <property type="protein sequence ID" value="RSU09969.1"/>
    <property type="molecule type" value="Genomic_DNA"/>
</dbReference>
<organism evidence="2 3">
    <name type="scientific">Vagococcus elongatus</name>
    <dbReference type="NCBI Taxonomy" id="180344"/>
    <lineage>
        <taxon>Bacteria</taxon>
        <taxon>Bacillati</taxon>
        <taxon>Bacillota</taxon>
        <taxon>Bacilli</taxon>
        <taxon>Lactobacillales</taxon>
        <taxon>Enterococcaceae</taxon>
        <taxon>Vagococcus</taxon>
    </lineage>
</organism>
<accession>A0A430APE3</accession>
<dbReference type="Gene3D" id="3.20.20.150">
    <property type="entry name" value="Divalent-metal-dependent TIM barrel enzymes"/>
    <property type="match status" value="1"/>
</dbReference>
<dbReference type="InterPro" id="IPR050312">
    <property type="entry name" value="IolE/XylAMocC-like"/>
</dbReference>
<dbReference type="InterPro" id="IPR013022">
    <property type="entry name" value="Xyl_isomerase-like_TIM-brl"/>
</dbReference>
<sequence>MKNLVMDQLAAMSVQYSKFSFDYFINSMEECGIKNVELWAGVPHYWRENYLSSSDAIKKIREYRRRLEDKGMKVIMYTPETLVYPFNPAAKNINTRNRTIDLFKMAVEDALEFGTNQVFCNSGSGLYDEEREYAWERMVDTFQQVTSYAKKMGVDLNIEQLQRYESNLVCTAHDIRRVIKEVDASNMYCCLDVVAMAEAGESIDGFYEIIGKESIQHVHFSDRNHEIPGDRDLPLKEYLEYLDELNYSGYISLEVNDIIYLEKPHEAFYKSTRKMNELLEK</sequence>
<feature type="domain" description="Xylose isomerase-like TIM barrel" evidence="1">
    <location>
        <begin position="29"/>
        <end position="263"/>
    </location>
</feature>